<evidence type="ECO:0000313" key="3">
    <source>
        <dbReference type="Proteomes" id="UP000711047"/>
    </source>
</evidence>
<reference evidence="2 3" key="1">
    <citation type="submission" date="2020-05" db="EMBL/GenBank/DDBJ databases">
        <title>Paenibacillus glebae, sp. nov., Paenibacillus humi sp. nov., Paenibacillus pedi sp. nov., Paenibacillus terrestris sp. nov. and Paenibacillus terricola sp. nov., isolated from a forest top soil sample.</title>
        <authorList>
            <person name="Qi S."/>
            <person name="Carlier A."/>
            <person name="Cnockaert M."/>
            <person name="Vandamme P."/>
        </authorList>
    </citation>
    <scope>NUCLEOTIDE SEQUENCE [LARGE SCALE GENOMIC DNA]</scope>
    <source>
        <strain evidence="2 3">LMG 29502</strain>
    </source>
</reference>
<dbReference type="EMBL" id="JABMKX010000009">
    <property type="protein sequence ID" value="NQX47147.1"/>
    <property type="molecule type" value="Genomic_DNA"/>
</dbReference>
<protein>
    <submittedName>
        <fullName evidence="2">Uncharacterized protein</fullName>
    </submittedName>
</protein>
<organism evidence="2 3">
    <name type="scientific">Paenibacillus tritici</name>
    <dbReference type="NCBI Taxonomy" id="1873425"/>
    <lineage>
        <taxon>Bacteria</taxon>
        <taxon>Bacillati</taxon>
        <taxon>Bacillota</taxon>
        <taxon>Bacilli</taxon>
        <taxon>Bacillales</taxon>
        <taxon>Paenibacillaceae</taxon>
        <taxon>Paenibacillus</taxon>
    </lineage>
</organism>
<feature type="compositionally biased region" description="Basic and acidic residues" evidence="1">
    <location>
        <begin position="38"/>
        <end position="69"/>
    </location>
</feature>
<evidence type="ECO:0000256" key="1">
    <source>
        <dbReference type="SAM" id="MobiDB-lite"/>
    </source>
</evidence>
<sequence length="84" mass="9187">MQQRLLQLIADAYAASGAWGQKEGYKGDSEGERVIVRGIEDSTNERYEEGERQRGNEGGAREGGTEGREGGTSNIVDIRGNSRR</sequence>
<dbReference type="Proteomes" id="UP000711047">
    <property type="component" value="Unassembled WGS sequence"/>
</dbReference>
<name>A0ABX2DSK9_9BACL</name>
<dbReference type="RefSeq" id="WP_173136080.1">
    <property type="nucleotide sequence ID" value="NZ_JABMKX010000009.1"/>
</dbReference>
<feature type="region of interest" description="Disordered" evidence="1">
    <location>
        <begin position="38"/>
        <end position="84"/>
    </location>
</feature>
<proteinExistence type="predicted"/>
<evidence type="ECO:0000313" key="2">
    <source>
        <dbReference type="EMBL" id="NQX47147.1"/>
    </source>
</evidence>
<accession>A0ABX2DSK9</accession>
<keyword evidence="3" id="KW-1185">Reference proteome</keyword>
<comment type="caution">
    <text evidence="2">The sequence shown here is derived from an EMBL/GenBank/DDBJ whole genome shotgun (WGS) entry which is preliminary data.</text>
</comment>
<gene>
    <name evidence="2" type="ORF">HQN87_17590</name>
</gene>